<evidence type="ECO:0000313" key="1">
    <source>
        <dbReference type="EMBL" id="GMN74302.1"/>
    </source>
</evidence>
<protein>
    <submittedName>
        <fullName evidence="1">Uncharacterized protein</fullName>
    </submittedName>
</protein>
<dbReference type="AlphaFoldDB" id="A0AA88JJ46"/>
<comment type="caution">
    <text evidence="1">The sequence shown here is derived from an EMBL/GenBank/DDBJ whole genome shotgun (WGS) entry which is preliminary data.</text>
</comment>
<dbReference type="EMBL" id="BTGU01018624">
    <property type="protein sequence ID" value="GMN74302.1"/>
    <property type="molecule type" value="Genomic_DNA"/>
</dbReference>
<name>A0AA88JJ46_FICCA</name>
<reference evidence="1" key="1">
    <citation type="submission" date="2023-07" db="EMBL/GenBank/DDBJ databases">
        <title>draft genome sequence of fig (Ficus carica).</title>
        <authorList>
            <person name="Takahashi T."/>
            <person name="Nishimura K."/>
        </authorList>
    </citation>
    <scope>NUCLEOTIDE SEQUENCE</scope>
</reference>
<organism evidence="1 2">
    <name type="scientific">Ficus carica</name>
    <name type="common">Common fig</name>
    <dbReference type="NCBI Taxonomy" id="3494"/>
    <lineage>
        <taxon>Eukaryota</taxon>
        <taxon>Viridiplantae</taxon>
        <taxon>Streptophyta</taxon>
        <taxon>Embryophyta</taxon>
        <taxon>Tracheophyta</taxon>
        <taxon>Spermatophyta</taxon>
        <taxon>Magnoliopsida</taxon>
        <taxon>eudicotyledons</taxon>
        <taxon>Gunneridae</taxon>
        <taxon>Pentapetalae</taxon>
        <taxon>rosids</taxon>
        <taxon>fabids</taxon>
        <taxon>Rosales</taxon>
        <taxon>Moraceae</taxon>
        <taxon>Ficeae</taxon>
        <taxon>Ficus</taxon>
    </lineage>
</organism>
<keyword evidence="2" id="KW-1185">Reference proteome</keyword>
<evidence type="ECO:0000313" key="2">
    <source>
        <dbReference type="Proteomes" id="UP001187192"/>
    </source>
</evidence>
<dbReference type="Proteomes" id="UP001187192">
    <property type="component" value="Unassembled WGS sequence"/>
</dbReference>
<gene>
    <name evidence="1" type="ORF">TIFTF001_055790</name>
</gene>
<proteinExistence type="predicted"/>
<sequence>MEACDPFGLIAHNLLPDCDPPRKWVTISCIARNVITSASSLTFLFSELPLNRDGPALPHDYMLFKLCGPVVGVPSSSNIGRYAELSIEASKSKYDGFSSGIMTDPYPEAPAA</sequence>
<accession>A0AA88JJ46</accession>